<dbReference type="SUPFAM" id="SSF53659">
    <property type="entry name" value="Isocitrate/Isopropylmalate dehydrogenase-like"/>
    <property type="match status" value="1"/>
</dbReference>
<dbReference type="PANTHER" id="PTHR30004:SF5">
    <property type="entry name" value="4-HYDROXYTHREONINE-4-PHOSPHATE DEHYDROGENASE"/>
    <property type="match status" value="1"/>
</dbReference>
<comment type="pathway">
    <text evidence="10">Cofactor biosynthesis; pyridoxine 5'-phosphate biosynthesis; pyridoxine 5'-phosphate from D-erythrose 4-phosphate: step 4/5.</text>
</comment>
<dbReference type="STRING" id="465721.ACG33_06270"/>
<dbReference type="InterPro" id="IPR005255">
    <property type="entry name" value="PdxA_fam"/>
</dbReference>
<evidence type="ECO:0000256" key="4">
    <source>
        <dbReference type="ARBA" id="ARBA00022842"/>
    </source>
</evidence>
<organism evidence="11 12">
    <name type="scientific">Steroidobacter denitrificans</name>
    <dbReference type="NCBI Taxonomy" id="465721"/>
    <lineage>
        <taxon>Bacteria</taxon>
        <taxon>Pseudomonadati</taxon>
        <taxon>Pseudomonadota</taxon>
        <taxon>Gammaproteobacteria</taxon>
        <taxon>Steroidobacterales</taxon>
        <taxon>Steroidobacteraceae</taxon>
        <taxon>Steroidobacter</taxon>
    </lineage>
</organism>
<keyword evidence="8 10" id="KW-0664">Pyridoxine biosynthesis</keyword>
<keyword evidence="6 10" id="KW-0560">Oxidoreductase</keyword>
<dbReference type="GO" id="GO:0042823">
    <property type="term" value="P:pyridoxal phosphate biosynthetic process"/>
    <property type="evidence" value="ECO:0007669"/>
    <property type="project" value="UniProtKB-UniRule"/>
</dbReference>
<keyword evidence="4 10" id="KW-0460">Magnesium</keyword>
<dbReference type="PATRIC" id="fig|465721.4.peg.1334"/>
<keyword evidence="2 10" id="KW-0479">Metal-binding</keyword>
<comment type="subcellular location">
    <subcellularLocation>
        <location evidence="10">Cytoplasm</location>
    </subcellularLocation>
</comment>
<accession>A0A127F8F0</accession>
<comment type="cofactor">
    <cofactor evidence="10">
        <name>Zn(2+)</name>
        <dbReference type="ChEBI" id="CHEBI:29105"/>
    </cofactor>
    <cofactor evidence="10">
        <name>Mg(2+)</name>
        <dbReference type="ChEBI" id="CHEBI:18420"/>
    </cofactor>
    <cofactor evidence="10">
        <name>Co(2+)</name>
        <dbReference type="ChEBI" id="CHEBI:48828"/>
    </cofactor>
    <text evidence="10">Binds 1 divalent metal cation per subunit. Can use ions such as Zn(2+), Mg(2+) or Co(2+).</text>
</comment>
<dbReference type="OrthoDB" id="9801783at2"/>
<evidence type="ECO:0000256" key="10">
    <source>
        <dbReference type="HAMAP-Rule" id="MF_00536"/>
    </source>
</evidence>
<feature type="binding site" evidence="10">
    <location>
        <position position="265"/>
    </location>
    <ligand>
        <name>a divalent metal cation</name>
        <dbReference type="ChEBI" id="CHEBI:60240"/>
        <note>ligand shared between dimeric partners</note>
    </ligand>
</feature>
<evidence type="ECO:0000256" key="5">
    <source>
        <dbReference type="ARBA" id="ARBA00022857"/>
    </source>
</evidence>
<evidence type="ECO:0000256" key="9">
    <source>
        <dbReference type="ARBA" id="ARBA00023285"/>
    </source>
</evidence>
<dbReference type="EMBL" id="CP011971">
    <property type="protein sequence ID" value="AMN46706.1"/>
    <property type="molecule type" value="Genomic_DNA"/>
</dbReference>
<dbReference type="NCBIfam" id="TIGR00557">
    <property type="entry name" value="pdxA"/>
    <property type="match status" value="1"/>
</dbReference>
<comment type="catalytic activity">
    <reaction evidence="10">
        <text>4-(phosphooxy)-L-threonine + NAD(+) = 3-amino-2-oxopropyl phosphate + CO2 + NADH</text>
        <dbReference type="Rhea" id="RHEA:32275"/>
        <dbReference type="ChEBI" id="CHEBI:16526"/>
        <dbReference type="ChEBI" id="CHEBI:57279"/>
        <dbReference type="ChEBI" id="CHEBI:57540"/>
        <dbReference type="ChEBI" id="CHEBI:57945"/>
        <dbReference type="ChEBI" id="CHEBI:58452"/>
        <dbReference type="EC" id="1.1.1.262"/>
    </reaction>
</comment>
<keyword evidence="3 10" id="KW-0862">Zinc</keyword>
<feature type="binding site" evidence="10">
    <location>
        <position position="165"/>
    </location>
    <ligand>
        <name>a divalent metal cation</name>
        <dbReference type="ChEBI" id="CHEBI:60240"/>
        <note>ligand shared between dimeric partners</note>
    </ligand>
</feature>
<evidence type="ECO:0000313" key="11">
    <source>
        <dbReference type="EMBL" id="AMN46706.1"/>
    </source>
</evidence>
<protein>
    <recommendedName>
        <fullName evidence="10">4-hydroxythreonine-4-phosphate dehydrogenase</fullName>
        <ecNumber evidence="10">1.1.1.262</ecNumber>
    </recommendedName>
    <alternativeName>
        <fullName evidence="10">4-(phosphohydroxy)-L-threonine dehydrogenase</fullName>
    </alternativeName>
</protein>
<dbReference type="GO" id="GO:0051287">
    <property type="term" value="F:NAD binding"/>
    <property type="evidence" value="ECO:0007669"/>
    <property type="project" value="InterPro"/>
</dbReference>
<feature type="binding site" evidence="10">
    <location>
        <position position="291"/>
    </location>
    <ligand>
        <name>substrate</name>
    </ligand>
</feature>
<comment type="subunit">
    <text evidence="10">Homodimer.</text>
</comment>
<dbReference type="KEGG" id="sdf:ACG33_06270"/>
<comment type="similarity">
    <text evidence="10">Belongs to the PdxA family.</text>
</comment>
<gene>
    <name evidence="10 11" type="primary">pdxA</name>
    <name evidence="11" type="ORF">ACG33_06270</name>
</gene>
<dbReference type="Gene3D" id="3.40.718.10">
    <property type="entry name" value="Isopropylmalate Dehydrogenase"/>
    <property type="match status" value="1"/>
</dbReference>
<reference evidence="11 12" key="1">
    <citation type="submission" date="2015-06" db="EMBL/GenBank/DDBJ databases">
        <title>A Comprehensive Approach to Explore the Metabolic and Phylogenetic Diversity of Bacterial Steroid Degradation in the Environment: Testosterone as an Example.</title>
        <authorList>
            <person name="Yang F.-C."/>
            <person name="Chen Y.-L."/>
            <person name="Yu C.-P."/>
            <person name="Tang S.-L."/>
            <person name="Wang P.-H."/>
            <person name="Ismail W."/>
            <person name="Wang C.-H."/>
            <person name="Yang C.-Y."/>
            <person name="Chiang Y.-R."/>
        </authorList>
    </citation>
    <scope>NUCLEOTIDE SEQUENCE [LARGE SCALE GENOMIC DNA]</scope>
    <source>
        <strain evidence="11 12">DSM 18526</strain>
    </source>
</reference>
<dbReference type="HAMAP" id="MF_00536">
    <property type="entry name" value="PdxA"/>
    <property type="match status" value="1"/>
</dbReference>
<dbReference type="GO" id="GO:0008615">
    <property type="term" value="P:pyridoxine biosynthetic process"/>
    <property type="evidence" value="ECO:0007669"/>
    <property type="project" value="UniProtKB-UniRule"/>
</dbReference>
<dbReference type="GO" id="GO:0008270">
    <property type="term" value="F:zinc ion binding"/>
    <property type="evidence" value="ECO:0007669"/>
    <property type="project" value="UniProtKB-UniRule"/>
</dbReference>
<sequence>MPLPRLILTSGEPAGIGPELCLAAAARQWSCDLIVACDQALIEQRARQVHADIRFAPYTPGAARQEHVPGTMRLLHSPLANAAYPGRLDASNAHYVLQLLDAAIDGCSRREFDAIVTAPVQKSVINDAGIAFSGHTEYLAERAGGAHPVMMLATKKLRVALATTHLPLSTVSGAITAELLERVLIILDHDLRDRFALPAPRILVCGLNPHAGESGHLGREEIEVIEPVLRRLCKSGMRLIGPAPADTAFTPHMLAQADAVLAMYHDQGLPVIKYADFGAAVNVTLGLPFIRTSVDHGTALDLAGTGKADPGSLYAAIEMAIEMAAKARRRQRTAPDRTLPAR</sequence>
<feature type="binding site" evidence="10">
    <location>
        <position position="210"/>
    </location>
    <ligand>
        <name>a divalent metal cation</name>
        <dbReference type="ChEBI" id="CHEBI:60240"/>
        <note>ligand shared between dimeric partners</note>
    </ligand>
</feature>
<evidence type="ECO:0000256" key="6">
    <source>
        <dbReference type="ARBA" id="ARBA00023002"/>
    </source>
</evidence>
<dbReference type="PANTHER" id="PTHR30004">
    <property type="entry name" value="4-HYDROXYTHREONINE-4-PHOSPHATE DEHYDROGENASE"/>
    <property type="match status" value="1"/>
</dbReference>
<comment type="miscellaneous">
    <text evidence="10">The active site is located at the dimer interface.</text>
</comment>
<evidence type="ECO:0000256" key="1">
    <source>
        <dbReference type="ARBA" id="ARBA00022490"/>
    </source>
</evidence>
<proteinExistence type="inferred from homology"/>
<dbReference type="GO" id="GO:0005737">
    <property type="term" value="C:cytoplasm"/>
    <property type="evidence" value="ECO:0007669"/>
    <property type="project" value="UniProtKB-SubCell"/>
</dbReference>
<dbReference type="EC" id="1.1.1.262" evidence="10"/>
<dbReference type="UniPathway" id="UPA00244">
    <property type="reaction ID" value="UER00312"/>
</dbReference>
<dbReference type="Pfam" id="PF04166">
    <property type="entry name" value="PdxA"/>
    <property type="match status" value="1"/>
</dbReference>
<dbReference type="InterPro" id="IPR037510">
    <property type="entry name" value="PdxA"/>
</dbReference>
<keyword evidence="7 10" id="KW-0520">NAD</keyword>
<dbReference type="AlphaFoldDB" id="A0A127F8F0"/>
<feature type="binding site" evidence="10">
    <location>
        <position position="273"/>
    </location>
    <ligand>
        <name>substrate</name>
    </ligand>
</feature>
<dbReference type="GO" id="GO:0050897">
    <property type="term" value="F:cobalt ion binding"/>
    <property type="evidence" value="ECO:0007669"/>
    <property type="project" value="UniProtKB-UniRule"/>
</dbReference>
<name>A0A127F8F0_STEDE</name>
<evidence type="ECO:0000256" key="8">
    <source>
        <dbReference type="ARBA" id="ARBA00023096"/>
    </source>
</evidence>
<feature type="binding site" evidence="10">
    <location>
        <position position="282"/>
    </location>
    <ligand>
        <name>substrate</name>
    </ligand>
</feature>
<evidence type="ECO:0000313" key="12">
    <source>
        <dbReference type="Proteomes" id="UP000070250"/>
    </source>
</evidence>
<keyword evidence="5 10" id="KW-0521">NADP</keyword>
<dbReference type="Proteomes" id="UP000070250">
    <property type="component" value="Chromosome"/>
</dbReference>
<dbReference type="RefSeq" id="WP_066919637.1">
    <property type="nucleotide sequence ID" value="NZ_CP011971.1"/>
</dbReference>
<evidence type="ECO:0000256" key="7">
    <source>
        <dbReference type="ARBA" id="ARBA00023027"/>
    </source>
</evidence>
<evidence type="ECO:0000256" key="3">
    <source>
        <dbReference type="ARBA" id="ARBA00022833"/>
    </source>
</evidence>
<keyword evidence="9 10" id="KW-0170">Cobalt</keyword>
<comment type="function">
    <text evidence="10">Catalyzes the NAD(P)-dependent oxidation of 4-(phosphooxy)-L-threonine (HTP) into 2-amino-3-oxo-4-(phosphooxy)butyric acid which spontaneously decarboxylates to form 3-amino-2-oxopropyl phosphate (AHAP).</text>
</comment>
<dbReference type="GO" id="GO:0000287">
    <property type="term" value="F:magnesium ion binding"/>
    <property type="evidence" value="ECO:0007669"/>
    <property type="project" value="UniProtKB-UniRule"/>
</dbReference>
<evidence type="ECO:0000256" key="2">
    <source>
        <dbReference type="ARBA" id="ARBA00022723"/>
    </source>
</evidence>
<keyword evidence="12" id="KW-1185">Reference proteome</keyword>
<feature type="binding site" evidence="10">
    <location>
        <position position="136"/>
    </location>
    <ligand>
        <name>substrate</name>
    </ligand>
</feature>
<dbReference type="GO" id="GO:0050570">
    <property type="term" value="F:4-hydroxythreonine-4-phosphate dehydrogenase activity"/>
    <property type="evidence" value="ECO:0007669"/>
    <property type="project" value="UniProtKB-UniRule"/>
</dbReference>
<keyword evidence="1 10" id="KW-0963">Cytoplasm</keyword>
<feature type="binding site" evidence="10">
    <location>
        <position position="135"/>
    </location>
    <ligand>
        <name>substrate</name>
    </ligand>
</feature>